<dbReference type="AlphaFoldDB" id="A0A2N1M929"/>
<dbReference type="InterPro" id="IPR013761">
    <property type="entry name" value="SAM/pointed_sf"/>
</dbReference>
<feature type="coiled-coil region" evidence="1">
    <location>
        <begin position="81"/>
        <end position="115"/>
    </location>
</feature>
<reference evidence="2 3" key="1">
    <citation type="submission" date="2016-04" db="EMBL/GenBank/DDBJ databases">
        <title>Genome analyses suggest a sexual origin of heterokaryosis in a supposedly ancient asexual fungus.</title>
        <authorList>
            <person name="Ropars J."/>
            <person name="Sedzielewska K."/>
            <person name="Noel J."/>
            <person name="Charron P."/>
            <person name="Farinelli L."/>
            <person name="Marton T."/>
            <person name="Kruger M."/>
            <person name="Pelin A."/>
            <person name="Brachmann A."/>
            <person name="Corradi N."/>
        </authorList>
    </citation>
    <scope>NUCLEOTIDE SEQUENCE [LARGE SCALE GENOMIC DNA]</scope>
    <source>
        <strain evidence="2 3">C2</strain>
    </source>
</reference>
<sequence length="157" mass="18297">MGLPVYEENSASFAEKMTTITLTEFKDYNTEKLLEFLKREEELHLIQEDFDTLEKERICGVDFLEFTMEEFRSFGMKGGPAKRLSKYTIKLKNELEEFEEKLEQIENQLDYDYTDYNKNTKKSSPPLIPNDYRALKEGAQVIGCGDDHDVNAKLDSP</sequence>
<proteinExistence type="predicted"/>
<gene>
    <name evidence="2" type="ORF">RhiirC2_345703</name>
</gene>
<dbReference type="EMBL" id="LLXL01003827">
    <property type="protein sequence ID" value="PKK58116.1"/>
    <property type="molecule type" value="Genomic_DNA"/>
</dbReference>
<dbReference type="Gene3D" id="1.10.150.50">
    <property type="entry name" value="Transcription Factor, Ets-1"/>
    <property type="match status" value="1"/>
</dbReference>
<evidence type="ECO:0000256" key="1">
    <source>
        <dbReference type="SAM" id="Coils"/>
    </source>
</evidence>
<evidence type="ECO:0000313" key="2">
    <source>
        <dbReference type="EMBL" id="PKK58116.1"/>
    </source>
</evidence>
<dbReference type="Proteomes" id="UP000233469">
    <property type="component" value="Unassembled WGS sequence"/>
</dbReference>
<name>A0A2N1M929_9GLOM</name>
<evidence type="ECO:0000313" key="3">
    <source>
        <dbReference type="Proteomes" id="UP000233469"/>
    </source>
</evidence>
<organism evidence="2 3">
    <name type="scientific">Rhizophagus irregularis</name>
    <dbReference type="NCBI Taxonomy" id="588596"/>
    <lineage>
        <taxon>Eukaryota</taxon>
        <taxon>Fungi</taxon>
        <taxon>Fungi incertae sedis</taxon>
        <taxon>Mucoromycota</taxon>
        <taxon>Glomeromycotina</taxon>
        <taxon>Glomeromycetes</taxon>
        <taxon>Glomerales</taxon>
        <taxon>Glomeraceae</taxon>
        <taxon>Rhizophagus</taxon>
    </lineage>
</organism>
<evidence type="ECO:0008006" key="4">
    <source>
        <dbReference type="Google" id="ProtNLM"/>
    </source>
</evidence>
<keyword evidence="1" id="KW-0175">Coiled coil</keyword>
<reference evidence="2 3" key="2">
    <citation type="submission" date="2017-10" db="EMBL/GenBank/DDBJ databases">
        <title>Extensive intraspecific genome diversity in a model arbuscular mycorrhizal fungus.</title>
        <authorList>
            <person name="Chen E.C.H."/>
            <person name="Morin E."/>
            <person name="Baudet D."/>
            <person name="Noel J."/>
            <person name="Ndikumana S."/>
            <person name="Charron P."/>
            <person name="St-Onge C."/>
            <person name="Giorgi J."/>
            <person name="Grigoriev I.V."/>
            <person name="Roux C."/>
            <person name="Martin F.M."/>
            <person name="Corradi N."/>
        </authorList>
    </citation>
    <scope>NUCLEOTIDE SEQUENCE [LARGE SCALE GENOMIC DNA]</scope>
    <source>
        <strain evidence="2 3">C2</strain>
    </source>
</reference>
<dbReference type="VEuPathDB" id="FungiDB:FUN_017202"/>
<comment type="caution">
    <text evidence="2">The sequence shown here is derived from an EMBL/GenBank/DDBJ whole genome shotgun (WGS) entry which is preliminary data.</text>
</comment>
<protein>
    <recommendedName>
        <fullName evidence="4">SAM domain-containing protein</fullName>
    </recommendedName>
</protein>
<accession>A0A2N1M929</accession>